<gene>
    <name evidence="4" type="ORF">DI623_08670</name>
</gene>
<evidence type="ECO:0000256" key="2">
    <source>
        <dbReference type="PROSITE-ProRule" id="PRU01091"/>
    </source>
</evidence>
<keyword evidence="1 2" id="KW-0238">DNA-binding</keyword>
<evidence type="ECO:0000313" key="5">
    <source>
        <dbReference type="Proteomes" id="UP000249066"/>
    </source>
</evidence>
<organism evidence="4 5">
    <name type="scientific">Sphingomonas sanxanigenens</name>
    <dbReference type="NCBI Taxonomy" id="397260"/>
    <lineage>
        <taxon>Bacteria</taxon>
        <taxon>Pseudomonadati</taxon>
        <taxon>Pseudomonadota</taxon>
        <taxon>Alphaproteobacteria</taxon>
        <taxon>Sphingomonadales</taxon>
        <taxon>Sphingomonadaceae</taxon>
        <taxon>Sphingomonas</taxon>
    </lineage>
</organism>
<protein>
    <recommendedName>
        <fullName evidence="3">OmpR/PhoB-type domain-containing protein</fullName>
    </recommendedName>
</protein>
<dbReference type="GO" id="GO:0003677">
    <property type="term" value="F:DNA binding"/>
    <property type="evidence" value="ECO:0007669"/>
    <property type="project" value="UniProtKB-UniRule"/>
</dbReference>
<name>A0A2W5A5K8_9SPHN</name>
<dbReference type="Gene3D" id="1.10.10.10">
    <property type="entry name" value="Winged helix-like DNA-binding domain superfamily/Winged helix DNA-binding domain"/>
    <property type="match status" value="1"/>
</dbReference>
<accession>A0A2W5A5K8</accession>
<comment type="caution">
    <text evidence="4">The sequence shown here is derived from an EMBL/GenBank/DDBJ whole genome shotgun (WGS) entry which is preliminary data.</text>
</comment>
<dbReference type="PROSITE" id="PS51755">
    <property type="entry name" value="OMPR_PHOB"/>
    <property type="match status" value="1"/>
</dbReference>
<dbReference type="AlphaFoldDB" id="A0A2W5A5K8"/>
<dbReference type="Proteomes" id="UP000249066">
    <property type="component" value="Unassembled WGS sequence"/>
</dbReference>
<dbReference type="EMBL" id="QFNN01000042">
    <property type="protein sequence ID" value="PZO89910.1"/>
    <property type="molecule type" value="Genomic_DNA"/>
</dbReference>
<evidence type="ECO:0000256" key="1">
    <source>
        <dbReference type="ARBA" id="ARBA00023125"/>
    </source>
</evidence>
<dbReference type="InterPro" id="IPR001867">
    <property type="entry name" value="OmpR/PhoB-type_DNA-bd"/>
</dbReference>
<dbReference type="GO" id="GO:0000160">
    <property type="term" value="P:phosphorelay signal transduction system"/>
    <property type="evidence" value="ECO:0007669"/>
    <property type="project" value="InterPro"/>
</dbReference>
<evidence type="ECO:0000259" key="3">
    <source>
        <dbReference type="PROSITE" id="PS51755"/>
    </source>
</evidence>
<feature type="domain" description="OmpR/PhoB-type" evidence="3">
    <location>
        <begin position="1"/>
        <end position="35"/>
    </location>
</feature>
<feature type="DNA-binding region" description="OmpR/PhoB-type" evidence="2">
    <location>
        <begin position="1"/>
        <end position="35"/>
    </location>
</feature>
<reference evidence="4 5" key="1">
    <citation type="submission" date="2017-08" db="EMBL/GenBank/DDBJ databases">
        <title>Infants hospitalized years apart are colonized by the same room-sourced microbial strains.</title>
        <authorList>
            <person name="Brooks B."/>
            <person name="Olm M.R."/>
            <person name="Firek B.A."/>
            <person name="Baker R."/>
            <person name="Thomas B.C."/>
            <person name="Morowitz M.J."/>
            <person name="Banfield J.F."/>
        </authorList>
    </citation>
    <scope>NUCLEOTIDE SEQUENCE [LARGE SCALE GENOMIC DNA]</scope>
    <source>
        <strain evidence="4">S2_018_000_R2_101</strain>
    </source>
</reference>
<proteinExistence type="predicted"/>
<dbReference type="Pfam" id="PF00486">
    <property type="entry name" value="Trans_reg_C"/>
    <property type="match status" value="1"/>
</dbReference>
<dbReference type="SUPFAM" id="SSF46894">
    <property type="entry name" value="C-terminal effector domain of the bipartite response regulators"/>
    <property type="match status" value="1"/>
</dbReference>
<dbReference type="InterPro" id="IPR016032">
    <property type="entry name" value="Sig_transdc_resp-reg_C-effctor"/>
</dbReference>
<sequence>MSRANTVEVLIGRLRRKIGRDRIATVRGFGYRLIP</sequence>
<dbReference type="InterPro" id="IPR036388">
    <property type="entry name" value="WH-like_DNA-bd_sf"/>
</dbReference>
<evidence type="ECO:0000313" key="4">
    <source>
        <dbReference type="EMBL" id="PZO89910.1"/>
    </source>
</evidence>
<dbReference type="GO" id="GO:0006355">
    <property type="term" value="P:regulation of DNA-templated transcription"/>
    <property type="evidence" value="ECO:0007669"/>
    <property type="project" value="InterPro"/>
</dbReference>